<keyword evidence="2" id="KW-1185">Reference proteome</keyword>
<evidence type="ECO:0000313" key="1">
    <source>
        <dbReference type="EMBL" id="TQV87125.1"/>
    </source>
</evidence>
<dbReference type="RefSeq" id="WP_142932143.1">
    <property type="nucleotide sequence ID" value="NZ_ML660165.1"/>
</dbReference>
<evidence type="ECO:0000313" key="2">
    <source>
        <dbReference type="Proteomes" id="UP000315439"/>
    </source>
</evidence>
<organism evidence="1 2">
    <name type="scientific">Aliikangiella coralliicola</name>
    <dbReference type="NCBI Taxonomy" id="2592383"/>
    <lineage>
        <taxon>Bacteria</taxon>
        <taxon>Pseudomonadati</taxon>
        <taxon>Pseudomonadota</taxon>
        <taxon>Gammaproteobacteria</taxon>
        <taxon>Oceanospirillales</taxon>
        <taxon>Pleioneaceae</taxon>
        <taxon>Aliikangiella</taxon>
    </lineage>
</organism>
<name>A0A545UCD5_9GAMM</name>
<comment type="caution">
    <text evidence="1">The sequence shown here is derived from an EMBL/GenBank/DDBJ whole genome shotgun (WGS) entry which is preliminary data.</text>
</comment>
<reference evidence="1 2" key="1">
    <citation type="submission" date="2019-07" db="EMBL/GenBank/DDBJ databases">
        <title>Draft genome for Aliikangiella sp. M105.</title>
        <authorList>
            <person name="Wang G."/>
        </authorList>
    </citation>
    <scope>NUCLEOTIDE SEQUENCE [LARGE SCALE GENOMIC DNA]</scope>
    <source>
        <strain evidence="1 2">M105</strain>
    </source>
</reference>
<dbReference type="AlphaFoldDB" id="A0A545UCD5"/>
<proteinExistence type="predicted"/>
<dbReference type="EMBL" id="VIKS01000009">
    <property type="protein sequence ID" value="TQV87125.1"/>
    <property type="molecule type" value="Genomic_DNA"/>
</dbReference>
<sequence>MQERFEKYQPDNQVGQQALLQLLKDLRNMMGISASFLMRYFKHLNTREEISLLYSLSCNFYRMEHRIEIQLQKQGVVTERKCYNAQVFRNLSYVNVDLVGTINQFLEERNRKALRK</sequence>
<protein>
    <submittedName>
        <fullName evidence="1">Uncharacterized protein</fullName>
    </submittedName>
</protein>
<accession>A0A545UCD5</accession>
<dbReference type="Proteomes" id="UP000315439">
    <property type="component" value="Unassembled WGS sequence"/>
</dbReference>
<gene>
    <name evidence="1" type="ORF">FLL46_15075</name>
</gene>